<keyword evidence="2" id="KW-0238">DNA-binding</keyword>
<accession>E3GEN3</accession>
<dbReference type="InterPro" id="IPR001471">
    <property type="entry name" value="AP2/ERF_dom"/>
</dbReference>
<evidence type="ECO:0000256" key="4">
    <source>
        <dbReference type="SAM" id="MobiDB-lite"/>
    </source>
</evidence>
<dbReference type="KEGG" id="elm:ELI_3180"/>
<feature type="region of interest" description="Disordered" evidence="4">
    <location>
        <begin position="128"/>
        <end position="149"/>
    </location>
</feature>
<dbReference type="eggNOG" id="ENOG503328X">
    <property type="taxonomic scope" value="Bacteria"/>
</dbReference>
<evidence type="ECO:0000256" key="2">
    <source>
        <dbReference type="ARBA" id="ARBA00023125"/>
    </source>
</evidence>
<dbReference type="HOGENOM" id="CLU_074566_1_0_9"/>
<keyword evidence="8" id="KW-1185">Reference proteome</keyword>
<reference key="1">
    <citation type="submission" date="2010-09" db="EMBL/GenBank/DDBJ databases">
        <authorList>
            <person name="Roh H."/>
            <person name="Ko H.-J."/>
            <person name="Kim D."/>
            <person name="Choi D.G."/>
            <person name="Park S."/>
            <person name="Kim S."/>
            <person name="Kim K.H."/>
            <person name="Chang I.S."/>
            <person name="Choi I.-G."/>
        </authorList>
    </citation>
    <scope>NUCLEOTIDE SEQUENCE</scope>
    <source>
        <strain>KIST612</strain>
    </source>
</reference>
<reference evidence="6 8" key="2">
    <citation type="journal article" date="2011" name="J. Bacteriol.">
        <title>Complete genome sequence of a carbon monoxide-utilizing acetogen, Eubacterium limosum KIST612.</title>
        <authorList>
            <person name="Roh H."/>
            <person name="Ko H.J."/>
            <person name="Kim D."/>
            <person name="Choi D.G."/>
            <person name="Park S."/>
            <person name="Kim S."/>
            <person name="Chang I.S."/>
            <person name="Choi I.G."/>
        </authorList>
    </citation>
    <scope>NUCLEOTIDE SEQUENCE [LARGE SCALE GENOMIC DNA]</scope>
    <source>
        <strain evidence="6 8">KIST612</strain>
    </source>
</reference>
<dbReference type="KEGG" id="elm:ELI_4657"/>
<evidence type="ECO:0000313" key="6">
    <source>
        <dbReference type="EMBL" id="ADO38149.1"/>
    </source>
</evidence>
<dbReference type="EMBL" id="CP002273">
    <property type="protein sequence ID" value="ADO38149.1"/>
    <property type="molecule type" value="Genomic_DNA"/>
</dbReference>
<evidence type="ECO:0000259" key="5">
    <source>
        <dbReference type="PROSITE" id="PS51032"/>
    </source>
</evidence>
<dbReference type="GO" id="GO:0003700">
    <property type="term" value="F:DNA-binding transcription factor activity"/>
    <property type="evidence" value="ECO:0007669"/>
    <property type="project" value="InterPro"/>
</dbReference>
<evidence type="ECO:0000313" key="8">
    <source>
        <dbReference type="Proteomes" id="UP000006873"/>
    </source>
</evidence>
<dbReference type="AlphaFoldDB" id="E3GEN3"/>
<evidence type="ECO:0000256" key="1">
    <source>
        <dbReference type="ARBA" id="ARBA00023015"/>
    </source>
</evidence>
<dbReference type="Gene3D" id="1.20.5.2050">
    <property type="match status" value="1"/>
</dbReference>
<evidence type="ECO:0000256" key="3">
    <source>
        <dbReference type="ARBA" id="ARBA00023163"/>
    </source>
</evidence>
<sequence length="213" mass="24526">MKPENHIGEKHGRLTIKDWKREGQYIYFLCECQCGTKRWFRGDGVLNGKTKSCGCSRRKGLTGKKYGMLKAVKRSDRKYRNGCMWICECKCGNTIEVSESDLERERKTHCGCQKETNLEQAAQQARAKNQEKNMREGTSLARIKSKKVPSNSTTGVRGVYYNAKRGYWYAQIKFKGKGKHLGIFKTKEEAAKARKAAEELYFNPIIEKYSKPE</sequence>
<dbReference type="GO" id="GO:0003677">
    <property type="term" value="F:DNA binding"/>
    <property type="evidence" value="ECO:0007669"/>
    <property type="project" value="UniProtKB-KW"/>
</dbReference>
<proteinExistence type="predicted"/>
<dbReference type="GeneID" id="68365430"/>
<evidence type="ECO:0000313" key="7">
    <source>
        <dbReference type="EMBL" id="AEU12325.1"/>
    </source>
</evidence>
<dbReference type="PROSITE" id="PS51032">
    <property type="entry name" value="AP2_ERF"/>
    <property type="match status" value="1"/>
</dbReference>
<keyword evidence="1" id="KW-0805">Transcription regulation</keyword>
<dbReference type="RefSeq" id="WP_013381467.1">
    <property type="nucleotide sequence ID" value="NC_014624.2"/>
</dbReference>
<keyword evidence="3" id="KW-0804">Transcription</keyword>
<gene>
    <name evidence="6" type="ordered locus">ELI_3180</name>
    <name evidence="7" type="ordered locus">ELI_4657</name>
</gene>
<dbReference type="EMBL" id="CP002273">
    <property type="protein sequence ID" value="AEU12325.1"/>
    <property type="molecule type" value="Genomic_DNA"/>
</dbReference>
<name>E3GEN3_9FIRM</name>
<feature type="domain" description="AP2/ERF" evidence="5">
    <location>
        <begin position="155"/>
        <end position="212"/>
    </location>
</feature>
<dbReference type="Proteomes" id="UP000006873">
    <property type="component" value="Chromosome"/>
</dbReference>
<organism evidence="6 8">
    <name type="scientific">Eubacterium callanderi</name>
    <dbReference type="NCBI Taxonomy" id="53442"/>
    <lineage>
        <taxon>Bacteria</taxon>
        <taxon>Bacillati</taxon>
        <taxon>Bacillota</taxon>
        <taxon>Clostridia</taxon>
        <taxon>Eubacteriales</taxon>
        <taxon>Eubacteriaceae</taxon>
        <taxon>Eubacterium</taxon>
    </lineage>
</organism>
<dbReference type="InterPro" id="IPR016177">
    <property type="entry name" value="DNA-bd_dom_sf"/>
</dbReference>
<dbReference type="SUPFAM" id="SSF54171">
    <property type="entry name" value="DNA-binding domain"/>
    <property type="match status" value="1"/>
</dbReference>
<protein>
    <recommendedName>
        <fullName evidence="5">AP2/ERF domain-containing protein</fullName>
    </recommendedName>
</protein>